<dbReference type="Proteomes" id="UP001519345">
    <property type="component" value="Unassembled WGS sequence"/>
</dbReference>
<reference evidence="1 2" key="1">
    <citation type="submission" date="2021-03" db="EMBL/GenBank/DDBJ databases">
        <title>Genomic Encyclopedia of Type Strains, Phase IV (KMG-IV): sequencing the most valuable type-strain genomes for metagenomic binning, comparative biology and taxonomic classification.</title>
        <authorList>
            <person name="Goeker M."/>
        </authorList>
    </citation>
    <scope>NUCLEOTIDE SEQUENCE [LARGE SCALE GENOMIC DNA]</scope>
    <source>
        <strain evidence="1 2">DSM 25609</strain>
    </source>
</reference>
<sequence>MSPSQRSSYSLFKQSEKEYMKFFNTLFQMLLSYVQTMAFCPSLPADKKYAEQQLIVSLNLIEKMVMHLYWRDLWLENQKDADSNNSMDGEINEMENLISELTFYIKRHNFVRYSDKQQCTQLLDQLSRYLSNNHVRIIIKNPVPAKPWINSILLQGFYE</sequence>
<protein>
    <submittedName>
        <fullName evidence="1">Uncharacterized protein</fullName>
    </submittedName>
</protein>
<comment type="caution">
    <text evidence="1">The sequence shown here is derived from an EMBL/GenBank/DDBJ whole genome shotgun (WGS) entry which is preliminary data.</text>
</comment>
<dbReference type="RefSeq" id="WP_209462529.1">
    <property type="nucleotide sequence ID" value="NZ_CP110224.1"/>
</dbReference>
<evidence type="ECO:0000313" key="1">
    <source>
        <dbReference type="EMBL" id="MBP1969340.1"/>
    </source>
</evidence>
<organism evidence="1 2">
    <name type="scientific">Virgibacillus natechei</name>
    <dbReference type="NCBI Taxonomy" id="1216297"/>
    <lineage>
        <taxon>Bacteria</taxon>
        <taxon>Bacillati</taxon>
        <taxon>Bacillota</taxon>
        <taxon>Bacilli</taxon>
        <taxon>Bacillales</taxon>
        <taxon>Bacillaceae</taxon>
        <taxon>Virgibacillus</taxon>
    </lineage>
</organism>
<name>A0ABS4IEG7_9BACI</name>
<accession>A0ABS4IEG7</accession>
<evidence type="ECO:0000313" key="2">
    <source>
        <dbReference type="Proteomes" id="UP001519345"/>
    </source>
</evidence>
<gene>
    <name evidence="1" type="ORF">J2Z83_001444</name>
</gene>
<proteinExistence type="predicted"/>
<keyword evidence="2" id="KW-1185">Reference proteome</keyword>
<dbReference type="EMBL" id="JAGGKX010000005">
    <property type="protein sequence ID" value="MBP1969340.1"/>
    <property type="molecule type" value="Genomic_DNA"/>
</dbReference>